<accession>A0ABV2SSH6</accession>
<dbReference type="InterPro" id="IPR033985">
    <property type="entry name" value="SusD-like_N"/>
</dbReference>
<dbReference type="PROSITE" id="PS51257">
    <property type="entry name" value="PROKAR_LIPOPROTEIN"/>
    <property type="match status" value="1"/>
</dbReference>
<dbReference type="CDD" id="cd08977">
    <property type="entry name" value="SusD"/>
    <property type="match status" value="1"/>
</dbReference>
<comment type="similarity">
    <text evidence="2">Belongs to the SusD family.</text>
</comment>
<evidence type="ECO:0000259" key="7">
    <source>
        <dbReference type="Pfam" id="PF14322"/>
    </source>
</evidence>
<dbReference type="RefSeq" id="WP_354614469.1">
    <property type="nucleotide sequence ID" value="NZ_JBEXAE010000002.1"/>
</dbReference>
<evidence type="ECO:0000256" key="4">
    <source>
        <dbReference type="ARBA" id="ARBA00023136"/>
    </source>
</evidence>
<dbReference type="InterPro" id="IPR012944">
    <property type="entry name" value="SusD_RagB_dom"/>
</dbReference>
<keyword evidence="5" id="KW-0998">Cell outer membrane</keyword>
<evidence type="ECO:0000256" key="5">
    <source>
        <dbReference type="ARBA" id="ARBA00023237"/>
    </source>
</evidence>
<feature type="domain" description="RagB/SusD" evidence="6">
    <location>
        <begin position="335"/>
        <end position="415"/>
    </location>
</feature>
<dbReference type="Pfam" id="PF14322">
    <property type="entry name" value="SusD-like_3"/>
    <property type="match status" value="1"/>
</dbReference>
<keyword evidence="3" id="KW-0732">Signal</keyword>
<comment type="subcellular location">
    <subcellularLocation>
        <location evidence="1">Cell outer membrane</location>
    </subcellularLocation>
</comment>
<evidence type="ECO:0000259" key="6">
    <source>
        <dbReference type="Pfam" id="PF07980"/>
    </source>
</evidence>
<evidence type="ECO:0000313" key="8">
    <source>
        <dbReference type="EMBL" id="MET6990079.1"/>
    </source>
</evidence>
<dbReference type="EMBL" id="JBEXAE010000002">
    <property type="protein sequence ID" value="MET6990079.1"/>
    <property type="molecule type" value="Genomic_DNA"/>
</dbReference>
<sequence length="451" mass="49725">MKIYKITYVFSILLLLIGCENELEINPTNNLPGELAFSSEANIAAILVGTYDEAGQAATYGGDLQIFTDLLGTSDQTFWSGTFQAFRQAFQKNVFVDNGFVDDIWSNAYETINQANLVLDNLETVTSSPEEKDRIEGEAKFLRALNYLDLVRNFATPYVAGQVNAQPGVPLRLVGIVDYAQTQEIARSSVDEIYNQVIIDATDAYNLLPSANGFYADKYAAQALLARTFFQQGDYAAARDAASDVLLNSGHSLTSGFAGAFNNDVDSSEDIFAFQVTSQTGSHDLTNHYASEGDGGRGGDIVIEDAYLTLFDDPNDERGNFTYINPDNDRRLTLKYTNQFANISIFRVAEMHLIRLESNFRLSSSLGLAPLTEINALRARSSAAPLIGPLTLDLIFNERQLELAFEGFILNDSKRTQRSVGSIAWDDTSLVLPIPQSEMDTNPLMVQNQGY</sequence>
<gene>
    <name evidence="8" type="ORF">ABXZ36_05415</name>
</gene>
<evidence type="ECO:0000256" key="2">
    <source>
        <dbReference type="ARBA" id="ARBA00006275"/>
    </source>
</evidence>
<comment type="caution">
    <text evidence="8">The sequence shown here is derived from an EMBL/GenBank/DDBJ whole genome shotgun (WGS) entry which is preliminary data.</text>
</comment>
<keyword evidence="4" id="KW-0472">Membrane</keyword>
<organism evidence="8 9">
    <name type="scientific">Sediminicola arcticus</name>
    <dbReference type="NCBI Taxonomy" id="1574308"/>
    <lineage>
        <taxon>Bacteria</taxon>
        <taxon>Pseudomonadati</taxon>
        <taxon>Bacteroidota</taxon>
        <taxon>Flavobacteriia</taxon>
        <taxon>Flavobacteriales</taxon>
        <taxon>Flavobacteriaceae</taxon>
        <taxon>Sediminicola</taxon>
    </lineage>
</organism>
<evidence type="ECO:0000256" key="3">
    <source>
        <dbReference type="ARBA" id="ARBA00022729"/>
    </source>
</evidence>
<feature type="domain" description="SusD-like N-terminal" evidence="7">
    <location>
        <begin position="23"/>
        <end position="228"/>
    </location>
</feature>
<evidence type="ECO:0000313" key="9">
    <source>
        <dbReference type="Proteomes" id="UP001549799"/>
    </source>
</evidence>
<reference evidence="8 9" key="1">
    <citation type="submission" date="2024-07" db="EMBL/GenBank/DDBJ databases">
        <title>The genome sequence of type strain Sediminicola arcticus GDMCC 1.2805.</title>
        <authorList>
            <person name="Liu Y."/>
        </authorList>
    </citation>
    <scope>NUCLEOTIDE SEQUENCE [LARGE SCALE GENOMIC DNA]</scope>
    <source>
        <strain evidence="8 9">GDMCC 1.2805</strain>
    </source>
</reference>
<dbReference type="Pfam" id="PF07980">
    <property type="entry name" value="SusD_RagB"/>
    <property type="match status" value="1"/>
</dbReference>
<dbReference type="Proteomes" id="UP001549799">
    <property type="component" value="Unassembled WGS sequence"/>
</dbReference>
<evidence type="ECO:0000256" key="1">
    <source>
        <dbReference type="ARBA" id="ARBA00004442"/>
    </source>
</evidence>
<proteinExistence type="inferred from homology"/>
<dbReference type="InterPro" id="IPR011990">
    <property type="entry name" value="TPR-like_helical_dom_sf"/>
</dbReference>
<keyword evidence="9" id="KW-1185">Reference proteome</keyword>
<protein>
    <submittedName>
        <fullName evidence="8">RagB/SusD family nutrient uptake outer membrane protein</fullName>
    </submittedName>
</protein>
<name>A0ABV2SSH6_9FLAO</name>
<dbReference type="SUPFAM" id="SSF48452">
    <property type="entry name" value="TPR-like"/>
    <property type="match status" value="1"/>
</dbReference>
<dbReference type="Gene3D" id="1.25.40.390">
    <property type="match status" value="1"/>
</dbReference>